<evidence type="ECO:0000313" key="3">
    <source>
        <dbReference type="Proteomes" id="UP000887116"/>
    </source>
</evidence>
<dbReference type="AlphaFoldDB" id="A0A8X6GL21"/>
<accession>A0A8X6GL21</accession>
<organism evidence="2 3">
    <name type="scientific">Trichonephila clavata</name>
    <name type="common">Joro spider</name>
    <name type="synonym">Nephila clavata</name>
    <dbReference type="NCBI Taxonomy" id="2740835"/>
    <lineage>
        <taxon>Eukaryota</taxon>
        <taxon>Metazoa</taxon>
        <taxon>Ecdysozoa</taxon>
        <taxon>Arthropoda</taxon>
        <taxon>Chelicerata</taxon>
        <taxon>Arachnida</taxon>
        <taxon>Araneae</taxon>
        <taxon>Araneomorphae</taxon>
        <taxon>Entelegynae</taxon>
        <taxon>Araneoidea</taxon>
        <taxon>Nephilidae</taxon>
        <taxon>Trichonephila</taxon>
    </lineage>
</organism>
<evidence type="ECO:0000256" key="1">
    <source>
        <dbReference type="SAM" id="MobiDB-lite"/>
    </source>
</evidence>
<feature type="compositionally biased region" description="Polar residues" evidence="1">
    <location>
        <begin position="206"/>
        <end position="217"/>
    </location>
</feature>
<gene>
    <name evidence="2" type="primary">AVEN_36400_1</name>
    <name evidence="2" type="ORF">TNCT_728691</name>
</gene>
<reference evidence="2" key="1">
    <citation type="submission" date="2020-07" db="EMBL/GenBank/DDBJ databases">
        <title>Multicomponent nature underlies the extraordinary mechanical properties of spider dragline silk.</title>
        <authorList>
            <person name="Kono N."/>
            <person name="Nakamura H."/>
            <person name="Mori M."/>
            <person name="Yoshida Y."/>
            <person name="Ohtoshi R."/>
            <person name="Malay A.D."/>
            <person name="Moran D.A.P."/>
            <person name="Tomita M."/>
            <person name="Numata K."/>
            <person name="Arakawa K."/>
        </authorList>
    </citation>
    <scope>NUCLEOTIDE SEQUENCE</scope>
</reference>
<sequence length="377" mass="41396">MSGSTLMPHRFIPAANHHFAHYVSQVPRHKPLFNNIGGLKGASLEIRNAFADFTDSHEHGPEVSQRFGSVGHVMNKFLDMMGLGPGGGISADEDGSFGGAGNWAAMDSTPISRSLDFYPGYGNQAHLDDIDDFPIFLEDITEKFLTKMNLTHLLAKDSKKNATEEKSLPPSDKKKPEEMKTKITPTDNKMNKTDKSSPNKKDSPGKQGSASPMSNSHYAPAQPLDMMPKNKEKTSSSVKDASIDGKKKTSEPDVTKTSPPVPVVNYKVPLTLSTVAPEDRVLPVAIYKNFPAKSNDERAPEPPSYSPAQPLPQHETETNPNKLVDEDILRSWVPVSNGYGYVERRPKSFVDVTQTSELPKGLKIVQRVLSNSPNVQY</sequence>
<name>A0A8X6GL21_TRICU</name>
<keyword evidence="3" id="KW-1185">Reference proteome</keyword>
<feature type="compositionally biased region" description="Basic and acidic residues" evidence="1">
    <location>
        <begin position="241"/>
        <end position="254"/>
    </location>
</feature>
<dbReference type="Proteomes" id="UP000887116">
    <property type="component" value="Unassembled WGS sequence"/>
</dbReference>
<dbReference type="EMBL" id="BMAO01006194">
    <property type="protein sequence ID" value="GFR06826.1"/>
    <property type="molecule type" value="Genomic_DNA"/>
</dbReference>
<comment type="caution">
    <text evidence="2">The sequence shown here is derived from an EMBL/GenBank/DDBJ whole genome shotgun (WGS) entry which is preliminary data.</text>
</comment>
<feature type="compositionally biased region" description="Basic and acidic residues" evidence="1">
    <location>
        <begin position="189"/>
        <end position="204"/>
    </location>
</feature>
<proteinExistence type="predicted"/>
<evidence type="ECO:0000313" key="2">
    <source>
        <dbReference type="EMBL" id="GFR06826.1"/>
    </source>
</evidence>
<feature type="compositionally biased region" description="Basic and acidic residues" evidence="1">
    <location>
        <begin position="158"/>
        <end position="181"/>
    </location>
</feature>
<feature type="region of interest" description="Disordered" evidence="1">
    <location>
        <begin position="158"/>
        <end position="261"/>
    </location>
</feature>
<dbReference type="OrthoDB" id="6424402at2759"/>
<protein>
    <submittedName>
        <fullName evidence="2">Uncharacterized protein</fullName>
    </submittedName>
</protein>
<feature type="region of interest" description="Disordered" evidence="1">
    <location>
        <begin position="291"/>
        <end position="323"/>
    </location>
</feature>